<dbReference type="RefSeq" id="WP_344917408.1">
    <property type="nucleotide sequence ID" value="NZ_BAAAYO010000021.1"/>
</dbReference>
<evidence type="ECO:0000256" key="1">
    <source>
        <dbReference type="SAM" id="MobiDB-lite"/>
    </source>
</evidence>
<evidence type="ECO:0000256" key="2">
    <source>
        <dbReference type="SAM" id="SignalP"/>
    </source>
</evidence>
<accession>A0ABV5W836</accession>
<dbReference type="EMBL" id="JBHMAG010000022">
    <property type="protein sequence ID" value="MFB9756336.1"/>
    <property type="molecule type" value="Genomic_DNA"/>
</dbReference>
<feature type="region of interest" description="Disordered" evidence="1">
    <location>
        <begin position="247"/>
        <end position="275"/>
    </location>
</feature>
<keyword evidence="2" id="KW-0732">Signal</keyword>
<dbReference type="Pfam" id="PF01547">
    <property type="entry name" value="SBP_bac_1"/>
    <property type="match status" value="1"/>
</dbReference>
<dbReference type="Gene3D" id="3.40.190.10">
    <property type="entry name" value="Periplasmic binding protein-like II"/>
    <property type="match status" value="1"/>
</dbReference>
<sequence length="275" mass="30484">MIRKNLMWLLSMLVVTSMAVGCSKTEPAGTVNPDAQQPAAEKQPDPVKVSLYIHNNIVDDADLQKYIVEPLQKKLPHITLQVTRSGAGTTIQDVLATGSFPDLIITSNAYMTEFTDVGLQSDIAKEIKSQNVDVSRVEPILLEAMRMNSPSGQLYGLPIRQNLGVMIYNQDVFDKFGVPYPTDGMTFEQVVETAKKLTRIEGNTQYIGFDPGNVPNNVSTSLALPFADPKTHKASFDAIDMGARRRRCGKPKQIRRDEMGSGRQSELQRACRRRA</sequence>
<dbReference type="PANTHER" id="PTHR43649">
    <property type="entry name" value="ARABINOSE-BINDING PROTEIN-RELATED"/>
    <property type="match status" value="1"/>
</dbReference>
<reference evidence="3 4" key="1">
    <citation type="submission" date="2024-09" db="EMBL/GenBank/DDBJ databases">
        <authorList>
            <person name="Sun Q."/>
            <person name="Mori K."/>
        </authorList>
    </citation>
    <scope>NUCLEOTIDE SEQUENCE [LARGE SCALE GENOMIC DNA]</scope>
    <source>
        <strain evidence="3 4">JCM 12520</strain>
    </source>
</reference>
<evidence type="ECO:0000313" key="3">
    <source>
        <dbReference type="EMBL" id="MFB9756336.1"/>
    </source>
</evidence>
<protein>
    <submittedName>
        <fullName evidence="3">ABC transporter substrate-binding protein</fullName>
    </submittedName>
</protein>
<keyword evidence="4" id="KW-1185">Reference proteome</keyword>
<dbReference type="Proteomes" id="UP001589619">
    <property type="component" value="Unassembled WGS sequence"/>
</dbReference>
<comment type="caution">
    <text evidence="3">The sequence shown here is derived from an EMBL/GenBank/DDBJ whole genome shotgun (WGS) entry which is preliminary data.</text>
</comment>
<feature type="chain" id="PRO_5045415732" evidence="2">
    <location>
        <begin position="20"/>
        <end position="275"/>
    </location>
</feature>
<organism evidence="3 4">
    <name type="scientific">Paenibacillus hodogayensis</name>
    <dbReference type="NCBI Taxonomy" id="279208"/>
    <lineage>
        <taxon>Bacteria</taxon>
        <taxon>Bacillati</taxon>
        <taxon>Bacillota</taxon>
        <taxon>Bacilli</taxon>
        <taxon>Bacillales</taxon>
        <taxon>Paenibacillaceae</taxon>
        <taxon>Paenibacillus</taxon>
    </lineage>
</organism>
<dbReference type="InterPro" id="IPR050490">
    <property type="entry name" value="Bact_solute-bd_prot1"/>
</dbReference>
<dbReference type="PROSITE" id="PS51257">
    <property type="entry name" value="PROKAR_LIPOPROTEIN"/>
    <property type="match status" value="1"/>
</dbReference>
<gene>
    <name evidence="3" type="ORF">ACFFNY_32570</name>
</gene>
<evidence type="ECO:0000313" key="4">
    <source>
        <dbReference type="Proteomes" id="UP001589619"/>
    </source>
</evidence>
<dbReference type="SUPFAM" id="SSF53850">
    <property type="entry name" value="Periplasmic binding protein-like II"/>
    <property type="match status" value="1"/>
</dbReference>
<proteinExistence type="predicted"/>
<dbReference type="PANTHER" id="PTHR43649:SF12">
    <property type="entry name" value="DIACETYLCHITOBIOSE BINDING PROTEIN DASA"/>
    <property type="match status" value="1"/>
</dbReference>
<dbReference type="InterPro" id="IPR006059">
    <property type="entry name" value="SBP"/>
</dbReference>
<feature type="signal peptide" evidence="2">
    <location>
        <begin position="1"/>
        <end position="19"/>
    </location>
</feature>
<name>A0ABV5W836_9BACL</name>